<evidence type="ECO:0000256" key="1">
    <source>
        <dbReference type="SAM" id="MobiDB-lite"/>
    </source>
</evidence>
<dbReference type="Gene3D" id="2.80.10.50">
    <property type="match status" value="1"/>
</dbReference>
<keyword evidence="4" id="KW-1185">Reference proteome</keyword>
<dbReference type="CDD" id="cd00161">
    <property type="entry name" value="beta-trefoil_Ricin-like"/>
    <property type="match status" value="1"/>
</dbReference>
<proteinExistence type="predicted"/>
<evidence type="ECO:0000259" key="2">
    <source>
        <dbReference type="SMART" id="SM00458"/>
    </source>
</evidence>
<evidence type="ECO:0000313" key="4">
    <source>
        <dbReference type="Proteomes" id="UP001500320"/>
    </source>
</evidence>
<comment type="caution">
    <text evidence="3">The sequence shown here is derived from an EMBL/GenBank/DDBJ whole genome shotgun (WGS) entry which is preliminary data.</text>
</comment>
<name>A0ABP6P6W3_9ACTN</name>
<dbReference type="InterPro" id="IPR035992">
    <property type="entry name" value="Ricin_B-like_lectins"/>
</dbReference>
<dbReference type="InterPro" id="IPR000772">
    <property type="entry name" value="Ricin_B_lectin"/>
</dbReference>
<evidence type="ECO:0000313" key="3">
    <source>
        <dbReference type="EMBL" id="GAA3167407.1"/>
    </source>
</evidence>
<feature type="compositionally biased region" description="Basic and acidic residues" evidence="1">
    <location>
        <begin position="79"/>
        <end position="90"/>
    </location>
</feature>
<feature type="region of interest" description="Disordered" evidence="1">
    <location>
        <begin position="1"/>
        <end position="30"/>
    </location>
</feature>
<reference evidence="4" key="1">
    <citation type="journal article" date="2019" name="Int. J. Syst. Evol. Microbiol.">
        <title>The Global Catalogue of Microorganisms (GCM) 10K type strain sequencing project: providing services to taxonomists for standard genome sequencing and annotation.</title>
        <authorList>
            <consortium name="The Broad Institute Genomics Platform"/>
            <consortium name="The Broad Institute Genome Sequencing Center for Infectious Disease"/>
            <person name="Wu L."/>
            <person name="Ma J."/>
        </authorList>
    </citation>
    <scope>NUCLEOTIDE SEQUENCE [LARGE SCALE GENOMIC DNA]</scope>
    <source>
        <strain evidence="4">JCM 9373</strain>
    </source>
</reference>
<dbReference type="SUPFAM" id="SSF50370">
    <property type="entry name" value="Ricin B-like lectins"/>
    <property type="match status" value="1"/>
</dbReference>
<feature type="compositionally biased region" description="Basic and acidic residues" evidence="1">
    <location>
        <begin position="1"/>
        <end position="12"/>
    </location>
</feature>
<feature type="domain" description="Ricin B lectin" evidence="2">
    <location>
        <begin position="182"/>
        <end position="322"/>
    </location>
</feature>
<accession>A0ABP6P6W3</accession>
<feature type="compositionally biased region" description="Basic and acidic residues" evidence="1">
    <location>
        <begin position="104"/>
        <end position="154"/>
    </location>
</feature>
<gene>
    <name evidence="3" type="ORF">GCM10010466_67560</name>
</gene>
<dbReference type="Proteomes" id="UP001500320">
    <property type="component" value="Unassembled WGS sequence"/>
</dbReference>
<dbReference type="PROSITE" id="PS50231">
    <property type="entry name" value="RICIN_B_LECTIN"/>
    <property type="match status" value="1"/>
</dbReference>
<dbReference type="SMART" id="SM00458">
    <property type="entry name" value="RICIN"/>
    <property type="match status" value="1"/>
</dbReference>
<dbReference type="Pfam" id="PF14200">
    <property type="entry name" value="RicinB_lectin_2"/>
    <property type="match status" value="1"/>
</dbReference>
<organism evidence="3 4">
    <name type="scientific">Planomonospora alba</name>
    <dbReference type="NCBI Taxonomy" id="161354"/>
    <lineage>
        <taxon>Bacteria</taxon>
        <taxon>Bacillati</taxon>
        <taxon>Actinomycetota</taxon>
        <taxon>Actinomycetes</taxon>
        <taxon>Streptosporangiales</taxon>
        <taxon>Streptosporangiaceae</taxon>
        <taxon>Planomonospora</taxon>
    </lineage>
</organism>
<dbReference type="EMBL" id="BAAAUT010000110">
    <property type="protein sequence ID" value="GAA3167407.1"/>
    <property type="molecule type" value="Genomic_DNA"/>
</dbReference>
<feature type="region of interest" description="Disordered" evidence="1">
    <location>
        <begin position="69"/>
        <end position="154"/>
    </location>
</feature>
<sequence length="325" mass="35754">MPPEPPARRAADTHAAARRAHRRAVPTEPTMKGITMAVSRRSHRLLLASAAAALIAPGLLAMAPAQADPAMSATSHPDPYGDKYDHDRYGEQYGVQGEGSGAHENGRDDDRYDRDDDRYDRDDRHDDRYDRGEDRHDEHGGVRDTGGDLDGAADRDAGVKVAPVSDRGHAGNPRELSSAEIDKVMLRNNQTGKCLTIAEGARAADNLDIVQYTCDDDPARRWTLRQTSPYVYQIENMRTGKCLTVADGARPVNNLRAVQYTCDDNAAHRWRLTDVSGDGDYQIKNMRTGKCLTVAGGARATDNLRAVQYTCDDNAARRWTLRIAG</sequence>
<protein>
    <recommendedName>
        <fullName evidence="2">Ricin B lectin domain-containing protein</fullName>
    </recommendedName>
</protein>